<keyword evidence="5 7" id="KW-0472">Membrane</keyword>
<keyword evidence="10" id="KW-1185">Reference proteome</keyword>
<dbReference type="Gene3D" id="1.20.1640.10">
    <property type="entry name" value="Multidrug efflux transporter AcrB transmembrane domain"/>
    <property type="match status" value="2"/>
</dbReference>
<evidence type="ECO:0000256" key="2">
    <source>
        <dbReference type="ARBA" id="ARBA00022475"/>
    </source>
</evidence>
<reference evidence="9 10" key="1">
    <citation type="journal article" date="2021" name="ACS Chem. Biol.">
        <title>Genomic-Led Discovery of a Novel Glycopeptide Antibiotic by Nonomuraea coxensis DSM 45129.</title>
        <authorList>
            <person name="Yushchuk O."/>
            <person name="Vior N.M."/>
            <person name="Andreo-Vidal A."/>
            <person name="Berini F."/>
            <person name="Ruckert C."/>
            <person name="Busche T."/>
            <person name="Binda E."/>
            <person name="Kalinowski J."/>
            <person name="Truman A.W."/>
            <person name="Marinelli F."/>
        </authorList>
    </citation>
    <scope>NUCLEOTIDE SEQUENCE [LARGE SCALE GENOMIC DNA]</scope>
    <source>
        <strain evidence="9 10">DSM 45129</strain>
    </source>
</reference>
<dbReference type="Proteomes" id="UP000824681">
    <property type="component" value="Chromosome"/>
</dbReference>
<feature type="transmembrane region" description="Helical" evidence="7">
    <location>
        <begin position="544"/>
        <end position="562"/>
    </location>
</feature>
<feature type="transmembrane region" description="Helical" evidence="7">
    <location>
        <begin position="396"/>
        <end position="414"/>
    </location>
</feature>
<feature type="transmembrane region" description="Helical" evidence="7">
    <location>
        <begin position="218"/>
        <end position="251"/>
    </location>
</feature>
<feature type="transmembrane region" description="Helical" evidence="7">
    <location>
        <begin position="45"/>
        <end position="64"/>
    </location>
</feature>
<dbReference type="PANTHER" id="PTHR33406">
    <property type="entry name" value="MEMBRANE PROTEIN MJ1562-RELATED"/>
    <property type="match status" value="1"/>
</dbReference>
<evidence type="ECO:0000313" key="10">
    <source>
        <dbReference type="Proteomes" id="UP000824681"/>
    </source>
</evidence>
<evidence type="ECO:0000256" key="5">
    <source>
        <dbReference type="ARBA" id="ARBA00023136"/>
    </source>
</evidence>
<dbReference type="RefSeq" id="WP_033410590.1">
    <property type="nucleotide sequence ID" value="NZ_CP068985.1"/>
</dbReference>
<keyword evidence="4 7" id="KW-1133">Transmembrane helix</keyword>
<dbReference type="Pfam" id="PF03176">
    <property type="entry name" value="MMPL"/>
    <property type="match status" value="2"/>
</dbReference>
<feature type="transmembrane region" description="Helical" evidence="7">
    <location>
        <begin position="574"/>
        <end position="592"/>
    </location>
</feature>
<keyword evidence="3 7" id="KW-0812">Transmembrane</keyword>
<sequence>MSGAKATRTTAATIGPDLHEDAAGPPRAPAALGRWGRALARRRRLVAALWLALAAGSAALLPGLTGRLTPPSLEVPGSPSAVAAAVIARGFPGQGTEQVLLAFSSPTLAAREPLYQRTVAAVARALDARPDVGALLPLPPVGGQAERHAYVLAGVLGDEPARQRNLPGQLADARRAALQASGGAVGVTILGVSRAFAQLAHTDLADLRETESRTVPLAGLLLVLGLGALGAAAVPLLVGGAAILTALGALALASRFWPVDSTVLTYTVTMAVGLGLDYTLIILLRYRQARHAGRPPVTAAAHATATAGGTVAWCALAILVTSAALLVVGVPWARSMALAGMLAAGVTAPAALTLAPALLPLLDRRLGWGTLPWRRPGRERSPAWTRGAAHLMRHPVRYATAAVVLLLLAAAPVLHLRTGLHYDRDTLSGTDMGGGLAQLERDGLAGLTSLALPHPPGTPPVDTTALAAALRADPRVSLVSAFDNGRDLTLMLVADRFAPDGEQAAAFQRDLRALAARLLPPGQRVHAVGPAARLADLSAAALTGLWRVLPVVLPASFVLLLVTFRSLLIPLKAVAMNLLCVGATFGLLTLAFQDTGRTPDVNVLLPLVIFTLVFGLSLDYEVFLVHRVHEHYRRTGDNTAAVLHGLRHTARPVTLAAAIMAVTFAGLMFTRRADFQQGGFAVAVAIVLDATLIRMVLVPALMRLLGRHNWWLPGAQRRRNAAISGTSRSWASSST</sequence>
<accession>A0ABX8U0F4</accession>
<evidence type="ECO:0000256" key="3">
    <source>
        <dbReference type="ARBA" id="ARBA00022692"/>
    </source>
</evidence>
<feature type="transmembrane region" description="Helical" evidence="7">
    <location>
        <begin position="604"/>
        <end position="625"/>
    </location>
</feature>
<evidence type="ECO:0000313" key="9">
    <source>
        <dbReference type="EMBL" id="QYC40108.1"/>
    </source>
</evidence>
<protein>
    <submittedName>
        <fullName evidence="9">Membrane protein YdfJ</fullName>
    </submittedName>
</protein>
<feature type="transmembrane region" description="Helical" evidence="7">
    <location>
        <begin position="653"/>
        <end position="673"/>
    </location>
</feature>
<evidence type="ECO:0000259" key="8">
    <source>
        <dbReference type="Pfam" id="PF03176"/>
    </source>
</evidence>
<feature type="region of interest" description="Disordered" evidence="6">
    <location>
        <begin position="1"/>
        <end position="29"/>
    </location>
</feature>
<feature type="transmembrane region" description="Helical" evidence="7">
    <location>
        <begin position="336"/>
        <end position="359"/>
    </location>
</feature>
<dbReference type="EMBL" id="CP068985">
    <property type="protein sequence ID" value="QYC40108.1"/>
    <property type="molecule type" value="Genomic_DNA"/>
</dbReference>
<feature type="transmembrane region" description="Helical" evidence="7">
    <location>
        <begin position="176"/>
        <end position="197"/>
    </location>
</feature>
<feature type="domain" description="Membrane transport protein MMPL" evidence="8">
    <location>
        <begin position="76"/>
        <end position="396"/>
    </location>
</feature>
<comment type="subcellular location">
    <subcellularLocation>
        <location evidence="1">Cell membrane</location>
        <topology evidence="1">Multi-pass membrane protein</topology>
    </subcellularLocation>
</comment>
<dbReference type="SUPFAM" id="SSF82866">
    <property type="entry name" value="Multidrug efflux transporter AcrB transmembrane domain"/>
    <property type="match status" value="2"/>
</dbReference>
<proteinExistence type="predicted"/>
<feature type="domain" description="Membrane transport protein MMPL" evidence="8">
    <location>
        <begin position="498"/>
        <end position="732"/>
    </location>
</feature>
<feature type="transmembrane region" description="Helical" evidence="7">
    <location>
        <begin position="679"/>
        <end position="702"/>
    </location>
</feature>
<dbReference type="PANTHER" id="PTHR33406:SF13">
    <property type="entry name" value="MEMBRANE PROTEIN YDFJ"/>
    <property type="match status" value="1"/>
</dbReference>
<evidence type="ECO:0000256" key="1">
    <source>
        <dbReference type="ARBA" id="ARBA00004651"/>
    </source>
</evidence>
<evidence type="ECO:0000256" key="4">
    <source>
        <dbReference type="ARBA" id="ARBA00022989"/>
    </source>
</evidence>
<organism evidence="9 10">
    <name type="scientific">Nonomuraea coxensis DSM 45129</name>
    <dbReference type="NCBI Taxonomy" id="1122611"/>
    <lineage>
        <taxon>Bacteria</taxon>
        <taxon>Bacillati</taxon>
        <taxon>Actinomycetota</taxon>
        <taxon>Actinomycetes</taxon>
        <taxon>Streptosporangiales</taxon>
        <taxon>Streptosporangiaceae</taxon>
        <taxon>Nonomuraea</taxon>
    </lineage>
</organism>
<evidence type="ECO:0000256" key="6">
    <source>
        <dbReference type="SAM" id="MobiDB-lite"/>
    </source>
</evidence>
<feature type="transmembrane region" description="Helical" evidence="7">
    <location>
        <begin position="305"/>
        <end position="330"/>
    </location>
</feature>
<dbReference type="InterPro" id="IPR050545">
    <property type="entry name" value="Mycobact_MmpL"/>
</dbReference>
<evidence type="ECO:0000256" key="7">
    <source>
        <dbReference type="SAM" id="Phobius"/>
    </source>
</evidence>
<gene>
    <name evidence="9" type="primary">ydfJ2</name>
    <name evidence="9" type="ORF">Nocox_12450</name>
</gene>
<dbReference type="InterPro" id="IPR004869">
    <property type="entry name" value="MMPL_dom"/>
</dbReference>
<keyword evidence="2" id="KW-1003">Cell membrane</keyword>
<name>A0ABX8U0F4_9ACTN</name>
<feature type="transmembrane region" description="Helical" evidence="7">
    <location>
        <begin position="263"/>
        <end position="284"/>
    </location>
</feature>